<keyword evidence="4" id="KW-1015">Disulfide bond</keyword>
<keyword evidence="6" id="KW-1185">Reference proteome</keyword>
<evidence type="ECO:0000256" key="3">
    <source>
        <dbReference type="ARBA" id="ARBA00022702"/>
    </source>
</evidence>
<reference evidence="5 6" key="1">
    <citation type="submission" date="2022-12" db="EMBL/GenBank/DDBJ databases">
        <title>Chromosome-level genome of Tegillarca granosa.</title>
        <authorList>
            <person name="Kim J."/>
        </authorList>
    </citation>
    <scope>NUCLEOTIDE SEQUENCE [LARGE SCALE GENOMIC DNA]</scope>
    <source>
        <strain evidence="5">Teg-2019</strain>
        <tissue evidence="5">Adductor muscle</tissue>
    </source>
</reference>
<organism evidence="5 6">
    <name type="scientific">Tegillarca granosa</name>
    <name type="common">Malaysian cockle</name>
    <name type="synonym">Anadara granosa</name>
    <dbReference type="NCBI Taxonomy" id="220873"/>
    <lineage>
        <taxon>Eukaryota</taxon>
        <taxon>Metazoa</taxon>
        <taxon>Spiralia</taxon>
        <taxon>Lophotrochozoa</taxon>
        <taxon>Mollusca</taxon>
        <taxon>Bivalvia</taxon>
        <taxon>Autobranchia</taxon>
        <taxon>Pteriomorphia</taxon>
        <taxon>Arcoida</taxon>
        <taxon>Arcoidea</taxon>
        <taxon>Arcidae</taxon>
        <taxon>Tegillarca</taxon>
    </lineage>
</organism>
<dbReference type="PANTHER" id="PTHR11245:SF6">
    <property type="entry name" value="DUF19 DOMAIN-CONTAINING PROTEIN"/>
    <property type="match status" value="1"/>
</dbReference>
<dbReference type="PANTHER" id="PTHR11245">
    <property type="entry name" value="STANNIOCALCIN"/>
    <property type="match status" value="1"/>
</dbReference>
<dbReference type="Pfam" id="PF03298">
    <property type="entry name" value="Stanniocalcin"/>
    <property type="match status" value="1"/>
</dbReference>
<proteinExistence type="inferred from homology"/>
<evidence type="ECO:0000256" key="1">
    <source>
        <dbReference type="ARBA" id="ARBA00008693"/>
    </source>
</evidence>
<dbReference type="InterPro" id="IPR004978">
    <property type="entry name" value="Stanniocalcin"/>
</dbReference>
<dbReference type="Proteomes" id="UP001217089">
    <property type="component" value="Unassembled WGS sequence"/>
</dbReference>
<evidence type="ECO:0000256" key="4">
    <source>
        <dbReference type="ARBA" id="ARBA00023157"/>
    </source>
</evidence>
<evidence type="ECO:0000256" key="2">
    <source>
        <dbReference type="ARBA" id="ARBA00011748"/>
    </source>
</evidence>
<keyword evidence="3" id="KW-0372">Hormone</keyword>
<comment type="subunit">
    <text evidence="2">Homodimer; disulfide-linked.</text>
</comment>
<evidence type="ECO:0000313" key="5">
    <source>
        <dbReference type="EMBL" id="KAJ8297672.1"/>
    </source>
</evidence>
<dbReference type="EMBL" id="JARBDR010000923">
    <property type="protein sequence ID" value="KAJ8297672.1"/>
    <property type="molecule type" value="Genomic_DNA"/>
</dbReference>
<name>A0ABQ9E278_TEGGR</name>
<accession>A0ABQ9E278</accession>
<comment type="similarity">
    <text evidence="1">Belongs to the stanniocalcin family.</text>
</comment>
<evidence type="ECO:0000313" key="6">
    <source>
        <dbReference type="Proteomes" id="UP001217089"/>
    </source>
</evidence>
<sequence>MDLLPQKHSGIGLEERLVLVVTTKLKTRLLENGIRPVRPKQTEENVVSMTALKNAIPVVNVDLPETMPMYNCERFTNPRFYNNFNSQGRQWVNNTGRCLTKKMKTLYERPRLSCRETKTYMLGVISDCYVQSGFCDIMIGNARALVDVYEVDNFLQSIGVFREVFQIASHCAEGVAQRFVQEMTRLLGDQFTFHG</sequence>
<gene>
    <name evidence="5" type="ORF">KUTeg_024203</name>
</gene>
<comment type="caution">
    <text evidence="5">The sequence shown here is derived from an EMBL/GenBank/DDBJ whole genome shotgun (WGS) entry which is preliminary data.</text>
</comment>
<protein>
    <submittedName>
        <fullName evidence="5">Uncharacterized protein</fullName>
    </submittedName>
</protein>